<dbReference type="GO" id="GO:0003677">
    <property type="term" value="F:DNA binding"/>
    <property type="evidence" value="ECO:0007669"/>
    <property type="project" value="InterPro"/>
</dbReference>
<sequence>MNDRKANINEKDSSFSAFARALALPVRVQIIRLIIENGFAINRDELYVADFARETINKHLSELRSLGVLRMEGSKGHVTYNIDQNWFTQMITEFLSFFGKCVLVPQPESVDYYIQAYTPSVNDDKPLPGYPHFGAFIKKHREELHITQESFAKKIRIDRGQLSRIECGKKSIKLHKLKALSKALYLNYQDLKKEYYSYQLAEIMDESGYGESVLVSAREKLDYLSPRKNL</sequence>
<dbReference type="InterPro" id="IPR036390">
    <property type="entry name" value="WH_DNA-bd_sf"/>
</dbReference>
<dbReference type="Pfam" id="PF01381">
    <property type="entry name" value="HTH_3"/>
    <property type="match status" value="1"/>
</dbReference>
<dbReference type="CDD" id="cd00090">
    <property type="entry name" value="HTH_ARSR"/>
    <property type="match status" value="1"/>
</dbReference>
<reference evidence="2 4" key="1">
    <citation type="submission" date="2019-08" db="EMBL/GenBank/DDBJ databases">
        <title>Comparative genome analysis confer to the adaptation heavy metal polluted environment.</title>
        <authorList>
            <person name="Li Y."/>
        </authorList>
    </citation>
    <scope>NUCLEOTIDE SEQUENCE [LARGE SCALE GENOMIC DNA]</scope>
    <source>
        <strain evidence="2 4">P2</strain>
    </source>
</reference>
<dbReference type="PROSITE" id="PS50943">
    <property type="entry name" value="HTH_CROC1"/>
    <property type="match status" value="1"/>
</dbReference>
<dbReference type="InterPro" id="IPR001387">
    <property type="entry name" value="Cro/C1-type_HTH"/>
</dbReference>
<dbReference type="EMBL" id="CP071880">
    <property type="protein sequence ID" value="QTE51026.1"/>
    <property type="molecule type" value="Genomic_DNA"/>
</dbReference>
<dbReference type="AlphaFoldDB" id="A0AAE6JIT1"/>
<dbReference type="SUPFAM" id="SSF46785">
    <property type="entry name" value="Winged helix' DNA-binding domain"/>
    <property type="match status" value="1"/>
</dbReference>
<dbReference type="InterPro" id="IPR036388">
    <property type="entry name" value="WH-like_DNA-bd_sf"/>
</dbReference>
<dbReference type="Proteomes" id="UP000250557">
    <property type="component" value="Chromosome"/>
</dbReference>
<dbReference type="InterPro" id="IPR010982">
    <property type="entry name" value="Lambda_DNA-bd_dom_sf"/>
</dbReference>
<reference evidence="3 5" key="2">
    <citation type="submission" date="2021-03" db="EMBL/GenBank/DDBJ databases">
        <title>Mucilaginibacter strains isolated from gold and copper mining confer multi heavy-metal resistance.</title>
        <authorList>
            <person name="Li Y."/>
        </authorList>
    </citation>
    <scope>NUCLEOTIDE SEQUENCE [LARGE SCALE GENOMIC DNA]</scope>
    <source>
        <strain evidence="3 5">P2-4</strain>
    </source>
</reference>
<evidence type="ECO:0000313" key="3">
    <source>
        <dbReference type="EMBL" id="QTE51026.1"/>
    </source>
</evidence>
<dbReference type="GO" id="GO:0006355">
    <property type="term" value="P:regulation of DNA-templated transcription"/>
    <property type="evidence" value="ECO:0007669"/>
    <property type="project" value="UniProtKB-ARBA"/>
</dbReference>
<dbReference type="InterPro" id="IPR011991">
    <property type="entry name" value="ArsR-like_HTH"/>
</dbReference>
<dbReference type="RefSeq" id="WP_112653413.1">
    <property type="nucleotide sequence ID" value="NZ_CP043451.1"/>
</dbReference>
<dbReference type="EMBL" id="CP043451">
    <property type="protein sequence ID" value="QEM06446.1"/>
    <property type="molecule type" value="Genomic_DNA"/>
</dbReference>
<evidence type="ECO:0000313" key="2">
    <source>
        <dbReference type="EMBL" id="QEM06446.1"/>
    </source>
</evidence>
<evidence type="ECO:0000313" key="5">
    <source>
        <dbReference type="Proteomes" id="UP000663940"/>
    </source>
</evidence>
<dbReference type="Gene3D" id="1.10.10.10">
    <property type="entry name" value="Winged helix-like DNA-binding domain superfamily/Winged helix DNA-binding domain"/>
    <property type="match status" value="1"/>
</dbReference>
<accession>A0AAE6JIT1</accession>
<name>A0AAE6JIT1_9SPHI</name>
<gene>
    <name evidence="2" type="ORF">DIU31_024105</name>
    <name evidence="3" type="ORF">J3L21_03340</name>
</gene>
<protein>
    <submittedName>
        <fullName evidence="2">Helix-turn-helix domain-containing protein</fullName>
    </submittedName>
</protein>
<keyword evidence="5" id="KW-1185">Reference proteome</keyword>
<dbReference type="CDD" id="cd00093">
    <property type="entry name" value="HTH_XRE"/>
    <property type="match status" value="1"/>
</dbReference>
<dbReference type="Gene3D" id="1.10.260.40">
    <property type="entry name" value="lambda repressor-like DNA-binding domains"/>
    <property type="match status" value="1"/>
</dbReference>
<organism evidence="2 4">
    <name type="scientific">Mucilaginibacter rubeus</name>
    <dbReference type="NCBI Taxonomy" id="2027860"/>
    <lineage>
        <taxon>Bacteria</taxon>
        <taxon>Pseudomonadati</taxon>
        <taxon>Bacteroidota</taxon>
        <taxon>Sphingobacteriia</taxon>
        <taxon>Sphingobacteriales</taxon>
        <taxon>Sphingobacteriaceae</taxon>
        <taxon>Mucilaginibacter</taxon>
    </lineage>
</organism>
<dbReference type="SUPFAM" id="SSF47413">
    <property type="entry name" value="lambda repressor-like DNA-binding domains"/>
    <property type="match status" value="1"/>
</dbReference>
<feature type="domain" description="HTH cro/C1-type" evidence="1">
    <location>
        <begin position="137"/>
        <end position="191"/>
    </location>
</feature>
<dbReference type="Proteomes" id="UP000663940">
    <property type="component" value="Chromosome"/>
</dbReference>
<dbReference type="SMART" id="SM00530">
    <property type="entry name" value="HTH_XRE"/>
    <property type="match status" value="1"/>
</dbReference>
<evidence type="ECO:0000259" key="1">
    <source>
        <dbReference type="PROSITE" id="PS50943"/>
    </source>
</evidence>
<proteinExistence type="predicted"/>
<evidence type="ECO:0000313" key="4">
    <source>
        <dbReference type="Proteomes" id="UP000250557"/>
    </source>
</evidence>